<feature type="compositionally biased region" description="Basic and acidic residues" evidence="2">
    <location>
        <begin position="234"/>
        <end position="244"/>
    </location>
</feature>
<dbReference type="EMBL" id="BTSX01000001">
    <property type="protein sequence ID" value="GMS79613.1"/>
    <property type="molecule type" value="Genomic_DNA"/>
</dbReference>
<feature type="compositionally biased region" description="Basic residues" evidence="2">
    <location>
        <begin position="279"/>
        <end position="289"/>
    </location>
</feature>
<gene>
    <name evidence="3" type="ORF">PENTCL1PPCAC_1788</name>
</gene>
<evidence type="ECO:0000313" key="3">
    <source>
        <dbReference type="EMBL" id="GMS79613.1"/>
    </source>
</evidence>
<feature type="non-terminal residue" evidence="3">
    <location>
        <position position="1"/>
    </location>
</feature>
<evidence type="ECO:0000313" key="4">
    <source>
        <dbReference type="Proteomes" id="UP001432027"/>
    </source>
</evidence>
<feature type="region of interest" description="Disordered" evidence="2">
    <location>
        <begin position="217"/>
        <end position="289"/>
    </location>
</feature>
<proteinExistence type="predicted"/>
<keyword evidence="1" id="KW-0175">Coiled coil</keyword>
<accession>A0AAV5SBR8</accession>
<comment type="caution">
    <text evidence="3">The sequence shown here is derived from an EMBL/GenBank/DDBJ whole genome shotgun (WGS) entry which is preliminary data.</text>
</comment>
<dbReference type="AlphaFoldDB" id="A0AAV5SBR8"/>
<feature type="compositionally biased region" description="Acidic residues" evidence="2">
    <location>
        <begin position="259"/>
        <end position="274"/>
    </location>
</feature>
<dbReference type="Proteomes" id="UP001432027">
    <property type="component" value="Unassembled WGS sequence"/>
</dbReference>
<evidence type="ECO:0000256" key="2">
    <source>
        <dbReference type="SAM" id="MobiDB-lite"/>
    </source>
</evidence>
<feature type="coiled-coil region" evidence="1">
    <location>
        <begin position="46"/>
        <end position="101"/>
    </location>
</feature>
<sequence length="306" mass="34016">LLSSRIPGGSLEMYHTSVNSVSMALSDVEDVHDVHEKEMAYLRRTLQILKNDNTRLHEKADHLEGRLLFFVEQNEEKTQIIEELKMQLSDAQVRERELRKELDGMDKSSFRKSSIFGRAFSRKNSMMSIHSSSHDTVNESGSMHVSQSSPFLLSSHGNVMGGHHHHNGHSVVFHRGGATSNTLSSCDDVASIALSARASPDLSSVDDSSIASYQRLGSTSGGGSVAGMVVSGGEPHHDVTTIEEKTEENEERENQREGGEEEKEEEEKEMEMEEDGGKKVKPQKRKRSLWMRVTSGLPKIPGEFVV</sequence>
<organism evidence="3 4">
    <name type="scientific">Pristionchus entomophagus</name>
    <dbReference type="NCBI Taxonomy" id="358040"/>
    <lineage>
        <taxon>Eukaryota</taxon>
        <taxon>Metazoa</taxon>
        <taxon>Ecdysozoa</taxon>
        <taxon>Nematoda</taxon>
        <taxon>Chromadorea</taxon>
        <taxon>Rhabditida</taxon>
        <taxon>Rhabditina</taxon>
        <taxon>Diplogasteromorpha</taxon>
        <taxon>Diplogasteroidea</taxon>
        <taxon>Neodiplogasteridae</taxon>
        <taxon>Pristionchus</taxon>
    </lineage>
</organism>
<reference evidence="3" key="1">
    <citation type="submission" date="2023-10" db="EMBL/GenBank/DDBJ databases">
        <title>Genome assembly of Pristionchus species.</title>
        <authorList>
            <person name="Yoshida K."/>
            <person name="Sommer R.J."/>
        </authorList>
    </citation>
    <scope>NUCLEOTIDE SEQUENCE</scope>
    <source>
        <strain evidence="3">RS0144</strain>
    </source>
</reference>
<name>A0AAV5SBR8_9BILA</name>
<protein>
    <submittedName>
        <fullName evidence="3">Uncharacterized protein</fullName>
    </submittedName>
</protein>
<keyword evidence="4" id="KW-1185">Reference proteome</keyword>
<evidence type="ECO:0000256" key="1">
    <source>
        <dbReference type="SAM" id="Coils"/>
    </source>
</evidence>